<dbReference type="GO" id="GO:0006508">
    <property type="term" value="P:proteolysis"/>
    <property type="evidence" value="ECO:0007669"/>
    <property type="project" value="InterPro"/>
</dbReference>
<evidence type="ECO:0000256" key="5">
    <source>
        <dbReference type="PIRSR" id="PIRSR601461-1"/>
    </source>
</evidence>
<evidence type="ECO:0000256" key="2">
    <source>
        <dbReference type="ARBA" id="ARBA00022729"/>
    </source>
</evidence>
<dbReference type="InterPro" id="IPR001461">
    <property type="entry name" value="Aspartic_peptidase_A1"/>
</dbReference>
<dbReference type="PANTHER" id="PTHR47966">
    <property type="entry name" value="BETA-SITE APP-CLEAVING ENZYME, ISOFORM A-RELATED"/>
    <property type="match status" value="1"/>
</dbReference>
<keyword evidence="2 6" id="KW-0732">Signal</keyword>
<dbReference type="FunFam" id="2.40.70.10:FF:000008">
    <property type="entry name" value="Cathepsin D"/>
    <property type="match status" value="1"/>
</dbReference>
<keyword evidence="3" id="KW-0645">Protease</keyword>
<dbReference type="AlphaFoldDB" id="A0AA39I0M4"/>
<feature type="signal peptide" evidence="6">
    <location>
        <begin position="1"/>
        <end position="16"/>
    </location>
</feature>
<gene>
    <name evidence="8" type="ORF">QR680_011552</name>
</gene>
<dbReference type="Proteomes" id="UP001175271">
    <property type="component" value="Unassembled WGS sequence"/>
</dbReference>
<keyword evidence="4" id="KW-0325">Glycoprotein</keyword>
<dbReference type="Pfam" id="PF00026">
    <property type="entry name" value="Asp"/>
    <property type="match status" value="1"/>
</dbReference>
<dbReference type="GO" id="GO:0004190">
    <property type="term" value="F:aspartic-type endopeptidase activity"/>
    <property type="evidence" value="ECO:0007669"/>
    <property type="project" value="UniProtKB-KW"/>
</dbReference>
<feature type="active site" evidence="5">
    <location>
        <position position="86"/>
    </location>
</feature>
<sequence length="391" mass="43113">MFKLVVLATVVAVLHAAVIQHSMHRAPSLRAKMVREGTWQKRVIEILKKKVDLKTGSQLIPDYYDDFYLINITIGTPPQPFTVVPDTGSSNLWVINSHCDQWACTNTDGVPKKHLFNAGDSDTLRLLNQEFDIEYGSGYCSGNLGVDVLTVAGLTVKQQTFGIATYIADVFGEQPIDGIMGLGWPALAVDNVVPPMQNLLPQLDKPLFTVWLDRKVKLDHGGPAGRITYGGLDTQNCDSTVNYVSLTSKTYWQFAQDGFQIGSYKYTNLNQVISDTGTSWIGAPQIVLDNVATITGGKFDDQNNFYTVPCDTKNLPDLVFTIGGQNYHVPQVEYVLDLGVGNGQCVLTFLPMTSNGYMPSWILGDTFIRSFCNVYDIGQGRIGFAKAHHNL</sequence>
<dbReference type="InterPro" id="IPR033121">
    <property type="entry name" value="PEPTIDASE_A1"/>
</dbReference>
<dbReference type="EMBL" id="JAUCMV010000002">
    <property type="protein sequence ID" value="KAK0414659.1"/>
    <property type="molecule type" value="Genomic_DNA"/>
</dbReference>
<dbReference type="SUPFAM" id="SSF50630">
    <property type="entry name" value="Acid proteases"/>
    <property type="match status" value="1"/>
</dbReference>
<dbReference type="PROSITE" id="PS51767">
    <property type="entry name" value="PEPTIDASE_A1"/>
    <property type="match status" value="1"/>
</dbReference>
<dbReference type="FunFam" id="2.40.70.10:FF:000052">
    <property type="entry name" value="ASpartyl Protease"/>
    <property type="match status" value="1"/>
</dbReference>
<evidence type="ECO:0000313" key="9">
    <source>
        <dbReference type="Proteomes" id="UP001175271"/>
    </source>
</evidence>
<evidence type="ECO:0000259" key="7">
    <source>
        <dbReference type="PROSITE" id="PS51767"/>
    </source>
</evidence>
<feature type="chain" id="PRO_5041230349" description="Peptidase A1 domain-containing protein" evidence="6">
    <location>
        <begin position="17"/>
        <end position="391"/>
    </location>
</feature>
<keyword evidence="3" id="KW-0064">Aspartyl protease</keyword>
<reference evidence="8" key="1">
    <citation type="submission" date="2023-06" db="EMBL/GenBank/DDBJ databases">
        <title>Genomic analysis of the entomopathogenic nematode Steinernema hermaphroditum.</title>
        <authorList>
            <person name="Schwarz E.M."/>
            <person name="Heppert J.K."/>
            <person name="Baniya A."/>
            <person name="Schwartz H.T."/>
            <person name="Tan C.-H."/>
            <person name="Antoshechkin I."/>
            <person name="Sternberg P.W."/>
            <person name="Goodrich-Blair H."/>
            <person name="Dillman A.R."/>
        </authorList>
    </citation>
    <scope>NUCLEOTIDE SEQUENCE</scope>
    <source>
        <strain evidence="8">PS9179</strain>
        <tissue evidence="8">Whole animal</tissue>
    </source>
</reference>
<name>A0AA39I0M4_9BILA</name>
<comment type="caution">
    <text evidence="8">The sequence shown here is derived from an EMBL/GenBank/DDBJ whole genome shotgun (WGS) entry which is preliminary data.</text>
</comment>
<keyword evidence="9" id="KW-1185">Reference proteome</keyword>
<evidence type="ECO:0000256" key="1">
    <source>
        <dbReference type="ARBA" id="ARBA00007447"/>
    </source>
</evidence>
<dbReference type="GO" id="GO:0005764">
    <property type="term" value="C:lysosome"/>
    <property type="evidence" value="ECO:0007669"/>
    <property type="project" value="TreeGrafter"/>
</dbReference>
<organism evidence="8 9">
    <name type="scientific">Steinernema hermaphroditum</name>
    <dbReference type="NCBI Taxonomy" id="289476"/>
    <lineage>
        <taxon>Eukaryota</taxon>
        <taxon>Metazoa</taxon>
        <taxon>Ecdysozoa</taxon>
        <taxon>Nematoda</taxon>
        <taxon>Chromadorea</taxon>
        <taxon>Rhabditida</taxon>
        <taxon>Tylenchina</taxon>
        <taxon>Panagrolaimomorpha</taxon>
        <taxon>Strongyloidoidea</taxon>
        <taxon>Steinernematidae</taxon>
        <taxon>Steinernema</taxon>
    </lineage>
</organism>
<proteinExistence type="inferred from homology"/>
<dbReference type="InterPro" id="IPR021109">
    <property type="entry name" value="Peptidase_aspartic_dom_sf"/>
</dbReference>
<evidence type="ECO:0000256" key="4">
    <source>
        <dbReference type="ARBA" id="ARBA00023180"/>
    </source>
</evidence>
<dbReference type="PRINTS" id="PR00792">
    <property type="entry name" value="PEPSIN"/>
</dbReference>
<feature type="domain" description="Peptidase A1" evidence="7">
    <location>
        <begin position="68"/>
        <end position="385"/>
    </location>
</feature>
<accession>A0AA39I0M4</accession>
<dbReference type="Gene3D" id="2.40.70.10">
    <property type="entry name" value="Acid Proteases"/>
    <property type="match status" value="2"/>
</dbReference>
<dbReference type="InterPro" id="IPR034164">
    <property type="entry name" value="Pepsin-like_dom"/>
</dbReference>
<dbReference type="CDD" id="cd05471">
    <property type="entry name" value="pepsin_like"/>
    <property type="match status" value="1"/>
</dbReference>
<evidence type="ECO:0000256" key="3">
    <source>
        <dbReference type="ARBA" id="ARBA00022750"/>
    </source>
</evidence>
<dbReference type="PANTHER" id="PTHR47966:SF8">
    <property type="entry name" value="ASPARTIC PROTEASE 1-RELATED"/>
    <property type="match status" value="1"/>
</dbReference>
<protein>
    <recommendedName>
        <fullName evidence="7">Peptidase A1 domain-containing protein</fullName>
    </recommendedName>
</protein>
<evidence type="ECO:0000313" key="8">
    <source>
        <dbReference type="EMBL" id="KAK0414659.1"/>
    </source>
</evidence>
<keyword evidence="3" id="KW-0378">Hydrolase</keyword>
<evidence type="ECO:0000256" key="6">
    <source>
        <dbReference type="SAM" id="SignalP"/>
    </source>
</evidence>
<feature type="active site" evidence="5">
    <location>
        <position position="275"/>
    </location>
</feature>
<comment type="similarity">
    <text evidence="1">Belongs to the peptidase A1 family.</text>
</comment>